<name>A0A9Q1L021_9SOLA</name>
<evidence type="ECO:0000256" key="1">
    <source>
        <dbReference type="ARBA" id="ARBA00006926"/>
    </source>
</evidence>
<dbReference type="Gene3D" id="3.40.30.10">
    <property type="entry name" value="Glutaredoxin"/>
    <property type="match status" value="1"/>
</dbReference>
<dbReference type="SUPFAM" id="SSF52833">
    <property type="entry name" value="Thioredoxin-like"/>
    <property type="match status" value="1"/>
</dbReference>
<comment type="similarity">
    <text evidence="1">Belongs to the glutathione peroxidase family.</text>
</comment>
<dbReference type="PANTHER" id="PTHR11592:SF96">
    <property type="entry name" value="PHOSPHOLIPID HYDROPEROXIDE GLUTATHIONE PEROXIDASE ISOFORM X1-RELATED"/>
    <property type="match status" value="1"/>
</dbReference>
<keyword evidence="3" id="KW-0560">Oxidoreductase</keyword>
<evidence type="ECO:0000313" key="5">
    <source>
        <dbReference type="Proteomes" id="UP001152561"/>
    </source>
</evidence>
<dbReference type="OrthoDB" id="446890at2759"/>
<dbReference type="PROSITE" id="PS51355">
    <property type="entry name" value="GLUTATHIONE_PEROXID_3"/>
    <property type="match status" value="1"/>
</dbReference>
<dbReference type="InterPro" id="IPR036249">
    <property type="entry name" value="Thioredoxin-like_sf"/>
</dbReference>
<dbReference type="Proteomes" id="UP001152561">
    <property type="component" value="Unassembled WGS sequence"/>
</dbReference>
<dbReference type="EMBL" id="JAJAGQ010000024">
    <property type="protein sequence ID" value="KAJ8526591.1"/>
    <property type="molecule type" value="Genomic_DNA"/>
</dbReference>
<protein>
    <submittedName>
        <fullName evidence="4">Uncharacterized protein</fullName>
    </submittedName>
</protein>
<keyword evidence="2" id="KW-0575">Peroxidase</keyword>
<dbReference type="GO" id="GO:0006979">
    <property type="term" value="P:response to oxidative stress"/>
    <property type="evidence" value="ECO:0007669"/>
    <property type="project" value="InterPro"/>
</dbReference>
<gene>
    <name evidence="4" type="ORF">K7X08_029068</name>
</gene>
<dbReference type="PANTHER" id="PTHR11592">
    <property type="entry name" value="GLUTATHIONE PEROXIDASE"/>
    <property type="match status" value="1"/>
</dbReference>
<dbReference type="InterPro" id="IPR000889">
    <property type="entry name" value="Glutathione_peroxidase"/>
</dbReference>
<proteinExistence type="inferred from homology"/>
<evidence type="ECO:0000313" key="4">
    <source>
        <dbReference type="EMBL" id="KAJ8526591.1"/>
    </source>
</evidence>
<evidence type="ECO:0000256" key="2">
    <source>
        <dbReference type="ARBA" id="ARBA00022559"/>
    </source>
</evidence>
<organism evidence="4 5">
    <name type="scientific">Anisodus acutangulus</name>
    <dbReference type="NCBI Taxonomy" id="402998"/>
    <lineage>
        <taxon>Eukaryota</taxon>
        <taxon>Viridiplantae</taxon>
        <taxon>Streptophyta</taxon>
        <taxon>Embryophyta</taxon>
        <taxon>Tracheophyta</taxon>
        <taxon>Spermatophyta</taxon>
        <taxon>Magnoliopsida</taxon>
        <taxon>eudicotyledons</taxon>
        <taxon>Gunneridae</taxon>
        <taxon>Pentapetalae</taxon>
        <taxon>asterids</taxon>
        <taxon>lamiids</taxon>
        <taxon>Solanales</taxon>
        <taxon>Solanaceae</taxon>
        <taxon>Solanoideae</taxon>
        <taxon>Hyoscyameae</taxon>
        <taxon>Anisodus</taxon>
    </lineage>
</organism>
<comment type="caution">
    <text evidence="4">The sequence shown here is derived from an EMBL/GenBank/DDBJ whole genome shotgun (WGS) entry which is preliminary data.</text>
</comment>
<dbReference type="GO" id="GO:0005829">
    <property type="term" value="C:cytosol"/>
    <property type="evidence" value="ECO:0007669"/>
    <property type="project" value="TreeGrafter"/>
</dbReference>
<dbReference type="GO" id="GO:0004601">
    <property type="term" value="F:peroxidase activity"/>
    <property type="evidence" value="ECO:0007669"/>
    <property type="project" value="UniProtKB-KW"/>
</dbReference>
<sequence length="218" mass="24618">MSSMVLSSPLNALSLSKPKINSKHSSSPSKALCILSNKISLDCSYKSSYIHGDFTFPSPNFSTFVSKSPSLNIITAQTSPLGEHIIYDFQAKEKRRGLSLSCFKEKVVLIVNIAAFLYDKKETDSTGYRYTRKAPPRGQLHISAARFRIFDKVKLNGRRAHPLFVHLRSKFDIGEAIKTEFHKFLVDRNGVPYKSFGLDIPRHVIEEEVKHLLMEDAV</sequence>
<accession>A0A9Q1L021</accession>
<dbReference type="AlphaFoldDB" id="A0A9Q1L021"/>
<keyword evidence="5" id="KW-1185">Reference proteome</keyword>
<reference evidence="5" key="1">
    <citation type="journal article" date="2023" name="Proc. Natl. Acad. Sci. U.S.A.">
        <title>Genomic and structural basis for evolution of tropane alkaloid biosynthesis.</title>
        <authorList>
            <person name="Wanga Y.-J."/>
            <person name="Taina T."/>
            <person name="Yua J.-Y."/>
            <person name="Lia J."/>
            <person name="Xua B."/>
            <person name="Chenc J."/>
            <person name="D'Auriad J.C."/>
            <person name="Huanga J.-P."/>
            <person name="Huanga S.-X."/>
        </authorList>
    </citation>
    <scope>NUCLEOTIDE SEQUENCE [LARGE SCALE GENOMIC DNA]</scope>
    <source>
        <strain evidence="5">cv. KIB-2019</strain>
    </source>
</reference>
<evidence type="ECO:0000256" key="3">
    <source>
        <dbReference type="ARBA" id="ARBA00023002"/>
    </source>
</evidence>